<organism evidence="2 3">
    <name type="scientific">Gymnopilus junonius</name>
    <name type="common">Spectacular rustgill mushroom</name>
    <name type="synonym">Gymnopilus spectabilis subsp. junonius</name>
    <dbReference type="NCBI Taxonomy" id="109634"/>
    <lineage>
        <taxon>Eukaryota</taxon>
        <taxon>Fungi</taxon>
        <taxon>Dikarya</taxon>
        <taxon>Basidiomycota</taxon>
        <taxon>Agaricomycotina</taxon>
        <taxon>Agaricomycetes</taxon>
        <taxon>Agaricomycetidae</taxon>
        <taxon>Agaricales</taxon>
        <taxon>Agaricineae</taxon>
        <taxon>Hymenogastraceae</taxon>
        <taxon>Gymnopilus</taxon>
    </lineage>
</organism>
<evidence type="ECO:0000313" key="2">
    <source>
        <dbReference type="EMBL" id="KAF8879525.1"/>
    </source>
</evidence>
<keyword evidence="1" id="KW-0732">Signal</keyword>
<sequence>MQFNVQVVFITTALLAFTSLAMSAPITLFTGPNCTSATLGNFTEPLQECFIFEGNSTESASHSGVPNTIELFISGGGNEFCTNGPALLLNGPSGCATAPAG</sequence>
<protein>
    <submittedName>
        <fullName evidence="2">Uncharacterized protein</fullName>
    </submittedName>
</protein>
<name>A0A9P5NCK5_GYMJU</name>
<comment type="caution">
    <text evidence="2">The sequence shown here is derived from an EMBL/GenBank/DDBJ whole genome shotgun (WGS) entry which is preliminary data.</text>
</comment>
<gene>
    <name evidence="2" type="ORF">CPB84DRAFT_1793261</name>
</gene>
<reference evidence="2" key="1">
    <citation type="submission" date="2020-11" db="EMBL/GenBank/DDBJ databases">
        <authorList>
            <consortium name="DOE Joint Genome Institute"/>
            <person name="Ahrendt S."/>
            <person name="Riley R."/>
            <person name="Andreopoulos W."/>
            <person name="LaButti K."/>
            <person name="Pangilinan J."/>
            <person name="Ruiz-duenas F.J."/>
            <person name="Barrasa J.M."/>
            <person name="Sanchez-Garcia M."/>
            <person name="Camarero S."/>
            <person name="Miyauchi S."/>
            <person name="Serrano A."/>
            <person name="Linde D."/>
            <person name="Babiker R."/>
            <person name="Drula E."/>
            <person name="Ayuso-Fernandez I."/>
            <person name="Pacheco R."/>
            <person name="Padilla G."/>
            <person name="Ferreira P."/>
            <person name="Barriuso J."/>
            <person name="Kellner H."/>
            <person name="Castanera R."/>
            <person name="Alfaro M."/>
            <person name="Ramirez L."/>
            <person name="Pisabarro A.G."/>
            <person name="Kuo A."/>
            <person name="Tritt A."/>
            <person name="Lipzen A."/>
            <person name="He G."/>
            <person name="Yan M."/>
            <person name="Ng V."/>
            <person name="Cullen D."/>
            <person name="Martin F."/>
            <person name="Rosso M.-N."/>
            <person name="Henrissat B."/>
            <person name="Hibbett D."/>
            <person name="Martinez A.T."/>
            <person name="Grigoriev I.V."/>
        </authorList>
    </citation>
    <scope>NUCLEOTIDE SEQUENCE</scope>
    <source>
        <strain evidence="2">AH 44721</strain>
    </source>
</reference>
<dbReference type="OrthoDB" id="3044801at2759"/>
<dbReference type="AlphaFoldDB" id="A0A9P5NCK5"/>
<evidence type="ECO:0000256" key="1">
    <source>
        <dbReference type="SAM" id="SignalP"/>
    </source>
</evidence>
<proteinExistence type="predicted"/>
<evidence type="ECO:0000313" key="3">
    <source>
        <dbReference type="Proteomes" id="UP000724874"/>
    </source>
</evidence>
<feature type="chain" id="PRO_5040343074" evidence="1">
    <location>
        <begin position="24"/>
        <end position="101"/>
    </location>
</feature>
<feature type="signal peptide" evidence="1">
    <location>
        <begin position="1"/>
        <end position="23"/>
    </location>
</feature>
<keyword evidence="3" id="KW-1185">Reference proteome</keyword>
<dbReference type="Proteomes" id="UP000724874">
    <property type="component" value="Unassembled WGS sequence"/>
</dbReference>
<accession>A0A9P5NCK5</accession>
<dbReference type="EMBL" id="JADNYJ010000148">
    <property type="protein sequence ID" value="KAF8879525.1"/>
    <property type="molecule type" value="Genomic_DNA"/>
</dbReference>